<organism evidence="5 6">
    <name type="scientific">Cyclotella cryptica</name>
    <dbReference type="NCBI Taxonomy" id="29204"/>
    <lineage>
        <taxon>Eukaryota</taxon>
        <taxon>Sar</taxon>
        <taxon>Stramenopiles</taxon>
        <taxon>Ochrophyta</taxon>
        <taxon>Bacillariophyta</taxon>
        <taxon>Coscinodiscophyceae</taxon>
        <taxon>Thalassiosirophycidae</taxon>
        <taxon>Stephanodiscales</taxon>
        <taxon>Stephanodiscaceae</taxon>
        <taxon>Cyclotella</taxon>
    </lineage>
</organism>
<evidence type="ECO:0000256" key="1">
    <source>
        <dbReference type="ARBA" id="ARBA00022884"/>
    </source>
</evidence>
<evidence type="ECO:0000313" key="5">
    <source>
        <dbReference type="EMBL" id="KAL3793951.1"/>
    </source>
</evidence>
<dbReference type="FunFam" id="3.30.70.330:FF:001559">
    <property type="entry name" value="RNA-binding region RNP-1 domain-containing protein"/>
    <property type="match status" value="1"/>
</dbReference>
<dbReference type="SMART" id="SM00360">
    <property type="entry name" value="RRM"/>
    <property type="match status" value="1"/>
</dbReference>
<feature type="region of interest" description="Disordered" evidence="3">
    <location>
        <begin position="265"/>
        <end position="394"/>
    </location>
</feature>
<dbReference type="InterPro" id="IPR000504">
    <property type="entry name" value="RRM_dom"/>
</dbReference>
<dbReference type="InterPro" id="IPR035979">
    <property type="entry name" value="RBD_domain_sf"/>
</dbReference>
<gene>
    <name evidence="5" type="ORF">HJC23_009434</name>
</gene>
<proteinExistence type="predicted"/>
<feature type="compositionally biased region" description="Basic and acidic residues" evidence="3">
    <location>
        <begin position="363"/>
        <end position="374"/>
    </location>
</feature>
<dbReference type="SUPFAM" id="SSF54928">
    <property type="entry name" value="RNA-binding domain, RBD"/>
    <property type="match status" value="1"/>
</dbReference>
<dbReference type="PROSITE" id="PS50102">
    <property type="entry name" value="RRM"/>
    <property type="match status" value="1"/>
</dbReference>
<keyword evidence="1 2" id="KW-0694">RNA-binding</keyword>
<feature type="domain" description="RRM" evidence="4">
    <location>
        <begin position="189"/>
        <end position="260"/>
    </location>
</feature>
<comment type="caution">
    <text evidence="5">The sequence shown here is derived from an EMBL/GenBank/DDBJ whole genome shotgun (WGS) entry which is preliminary data.</text>
</comment>
<feature type="region of interest" description="Disordered" evidence="3">
    <location>
        <begin position="1"/>
        <end position="71"/>
    </location>
</feature>
<reference evidence="5 6" key="1">
    <citation type="journal article" date="2020" name="G3 (Bethesda)">
        <title>Improved Reference Genome for Cyclotella cryptica CCMP332, a Model for Cell Wall Morphogenesis, Salinity Adaptation, and Lipid Production in Diatoms (Bacillariophyta).</title>
        <authorList>
            <person name="Roberts W.R."/>
            <person name="Downey K.M."/>
            <person name="Ruck E.C."/>
            <person name="Traller J.C."/>
            <person name="Alverson A.J."/>
        </authorList>
    </citation>
    <scope>NUCLEOTIDE SEQUENCE [LARGE SCALE GENOMIC DNA]</scope>
    <source>
        <strain evidence="5 6">CCMP332</strain>
    </source>
</reference>
<dbReference type="Gene3D" id="3.30.70.330">
    <property type="match status" value="2"/>
</dbReference>
<evidence type="ECO:0000313" key="6">
    <source>
        <dbReference type="Proteomes" id="UP001516023"/>
    </source>
</evidence>
<feature type="compositionally biased region" description="Basic and acidic residues" evidence="3">
    <location>
        <begin position="383"/>
        <end position="394"/>
    </location>
</feature>
<evidence type="ECO:0000259" key="4">
    <source>
        <dbReference type="PROSITE" id="PS50102"/>
    </source>
</evidence>
<evidence type="ECO:0000256" key="3">
    <source>
        <dbReference type="SAM" id="MobiDB-lite"/>
    </source>
</evidence>
<keyword evidence="6" id="KW-1185">Reference proteome</keyword>
<dbReference type="EMBL" id="JABMIG020000085">
    <property type="protein sequence ID" value="KAL3793951.1"/>
    <property type="molecule type" value="Genomic_DNA"/>
</dbReference>
<dbReference type="Pfam" id="PF00076">
    <property type="entry name" value="RRM_1"/>
    <property type="match status" value="1"/>
</dbReference>
<protein>
    <recommendedName>
        <fullName evidence="4">RRM domain-containing protein</fullName>
    </recommendedName>
</protein>
<dbReference type="Proteomes" id="UP001516023">
    <property type="component" value="Unassembled WGS sequence"/>
</dbReference>
<feature type="compositionally biased region" description="Basic and acidic residues" evidence="3">
    <location>
        <begin position="18"/>
        <end position="33"/>
    </location>
</feature>
<dbReference type="CDD" id="cd12233">
    <property type="entry name" value="RRM_Srp1p_AtRSp31_like"/>
    <property type="match status" value="1"/>
</dbReference>
<evidence type="ECO:0000256" key="2">
    <source>
        <dbReference type="PROSITE-ProRule" id="PRU00176"/>
    </source>
</evidence>
<dbReference type="PANTHER" id="PTHR48025">
    <property type="entry name" value="OS02G0815200 PROTEIN"/>
    <property type="match status" value="1"/>
</dbReference>
<dbReference type="AlphaFoldDB" id="A0ABD3Q2P8"/>
<name>A0ABD3Q2P8_9STRA</name>
<feature type="compositionally biased region" description="Basic and acidic residues" evidence="3">
    <location>
        <begin position="265"/>
        <end position="307"/>
    </location>
</feature>
<dbReference type="InterPro" id="IPR012677">
    <property type="entry name" value="Nucleotide-bd_a/b_plait_sf"/>
</dbReference>
<dbReference type="InterPro" id="IPR050502">
    <property type="entry name" value="Euk_RNA-bind_prot"/>
</dbReference>
<sequence length="394" mass="45812">MSNVDSEFPEQHASLPQSREEDMQHPHNSHEGDYNETAMADHNASNEGDYKKEEEEPGMMTNEDRREGEGGPAVRPIFFGNLSHGCMAADVEAIFEHPVVDVRGGMDDHGDPRRPIALERVDMKRGYCFVFLRDVTTMAEKERIENYVSDINGMNINMVSKALRAEFARGDGRIKRKEDERRKKIAPSETLFVVNFHEETTKREDLEMLFAPYGELLRIDMKRNYAFVQFRTIEQAQAAKDATNGGKLDQSEITVEFVARRMGEDGGRFRGDRRRDDFRGDYRGPRRDDSRGPRRDRDYRRDDDYRGGRSGYGGPRDRDYRRRSRSRSRSPPGYRYDRRRSRSRSPDDRHRPSSSYRRNSRSPGKDYEDRRAGRGESYGGRGYRSERGYGEEGR</sequence>
<dbReference type="GO" id="GO:0003723">
    <property type="term" value="F:RNA binding"/>
    <property type="evidence" value="ECO:0007669"/>
    <property type="project" value="UniProtKB-UniRule"/>
</dbReference>
<accession>A0ABD3Q2P8</accession>
<dbReference type="PANTHER" id="PTHR48025:SF1">
    <property type="entry name" value="RRM DOMAIN-CONTAINING PROTEIN"/>
    <property type="match status" value="1"/>
</dbReference>